<evidence type="ECO:0000259" key="1">
    <source>
        <dbReference type="Pfam" id="PF13302"/>
    </source>
</evidence>
<feature type="domain" description="N-acetyltransferase" evidence="1">
    <location>
        <begin position="14"/>
        <end position="151"/>
    </location>
</feature>
<dbReference type="EMBL" id="CACVBS010000013">
    <property type="protein sequence ID" value="CAA7259082.1"/>
    <property type="molecule type" value="Genomic_DNA"/>
</dbReference>
<organism evidence="2 3">
    <name type="scientific">Cyclocybe aegerita</name>
    <name type="common">Black poplar mushroom</name>
    <name type="synonym">Agrocybe aegerita</name>
    <dbReference type="NCBI Taxonomy" id="1973307"/>
    <lineage>
        <taxon>Eukaryota</taxon>
        <taxon>Fungi</taxon>
        <taxon>Dikarya</taxon>
        <taxon>Basidiomycota</taxon>
        <taxon>Agaricomycotina</taxon>
        <taxon>Agaricomycetes</taxon>
        <taxon>Agaricomycetidae</taxon>
        <taxon>Agaricales</taxon>
        <taxon>Agaricineae</taxon>
        <taxon>Bolbitiaceae</taxon>
        <taxon>Cyclocybe</taxon>
    </lineage>
</organism>
<accession>A0A8S0XDR4</accession>
<protein>
    <recommendedName>
        <fullName evidence="1">N-acetyltransferase domain-containing protein</fullName>
    </recommendedName>
</protein>
<dbReference type="Gene3D" id="3.40.630.30">
    <property type="match status" value="1"/>
</dbReference>
<sequence length="201" mass="23255">MPQHSVTLESPWKRIKLVPPSSVDDQDAVSCRTHPTTRRYLRFLPEHMTQDEARVRRETRAEDPRIFDLIIYLNQDNGTTRFAGFTGYFNLEENNSSCEVGIIVSPELHGKNIATETFYLVLQYIFEEKGLHRATFRTGSDNVGMQGWLEKTAGARLESEEKECWKQLDGTFQDVRGYAILEWEWRNNVKARLEGRMGGLP</sequence>
<dbReference type="InterPro" id="IPR000182">
    <property type="entry name" value="GNAT_dom"/>
</dbReference>
<keyword evidence="3" id="KW-1185">Reference proteome</keyword>
<dbReference type="GO" id="GO:0016747">
    <property type="term" value="F:acyltransferase activity, transferring groups other than amino-acyl groups"/>
    <property type="evidence" value="ECO:0007669"/>
    <property type="project" value="InterPro"/>
</dbReference>
<reference evidence="2 3" key="1">
    <citation type="submission" date="2020-01" db="EMBL/GenBank/DDBJ databases">
        <authorList>
            <person name="Gupta K D."/>
        </authorList>
    </citation>
    <scope>NUCLEOTIDE SEQUENCE [LARGE SCALE GENOMIC DNA]</scope>
</reference>
<gene>
    <name evidence="2" type="ORF">AAE3_LOCUS1379</name>
</gene>
<proteinExistence type="predicted"/>
<dbReference type="InterPro" id="IPR016181">
    <property type="entry name" value="Acyl_CoA_acyltransferase"/>
</dbReference>
<comment type="caution">
    <text evidence="2">The sequence shown here is derived from an EMBL/GenBank/DDBJ whole genome shotgun (WGS) entry which is preliminary data.</text>
</comment>
<dbReference type="SUPFAM" id="SSF55729">
    <property type="entry name" value="Acyl-CoA N-acyltransferases (Nat)"/>
    <property type="match status" value="1"/>
</dbReference>
<name>A0A8S0XDR4_CYCAE</name>
<dbReference type="PANTHER" id="PTHR43610">
    <property type="entry name" value="BLL6696 PROTEIN"/>
    <property type="match status" value="1"/>
</dbReference>
<dbReference type="PANTHER" id="PTHR43610:SF1">
    <property type="entry name" value="N-ACETYLTRANSFERASE DOMAIN-CONTAINING PROTEIN"/>
    <property type="match status" value="1"/>
</dbReference>
<dbReference type="Proteomes" id="UP000467700">
    <property type="component" value="Unassembled WGS sequence"/>
</dbReference>
<evidence type="ECO:0000313" key="3">
    <source>
        <dbReference type="Proteomes" id="UP000467700"/>
    </source>
</evidence>
<dbReference type="OrthoDB" id="64477at2759"/>
<dbReference type="Pfam" id="PF13302">
    <property type="entry name" value="Acetyltransf_3"/>
    <property type="match status" value="1"/>
</dbReference>
<evidence type="ECO:0000313" key="2">
    <source>
        <dbReference type="EMBL" id="CAA7259082.1"/>
    </source>
</evidence>
<dbReference type="AlphaFoldDB" id="A0A8S0XDR4"/>